<evidence type="ECO:0008006" key="3">
    <source>
        <dbReference type="Google" id="ProtNLM"/>
    </source>
</evidence>
<reference evidence="1" key="1">
    <citation type="submission" date="2022-09" db="EMBL/GenBank/DDBJ databases">
        <authorList>
            <person name="Li Y.Y."/>
            <person name="Han Q.Z."/>
            <person name="Li P.Z."/>
            <person name="Yang H.J."/>
        </authorList>
    </citation>
    <scope>NUCLEOTIDE SEQUENCE</scope>
</reference>
<proteinExistence type="predicted"/>
<accession>A0A977XU91</accession>
<keyword evidence="2" id="KW-1185">Reference proteome</keyword>
<organism evidence="1 2">
    <name type="scientific">Pseudomonas phage phiH2</name>
    <dbReference type="NCBI Taxonomy" id="2981578"/>
    <lineage>
        <taxon>Viruses</taxon>
        <taxon>Duplodnaviria</taxon>
        <taxon>Heunggongvirae</taxon>
        <taxon>Uroviricota</taxon>
        <taxon>Caudoviricetes</taxon>
        <taxon>Mesyanzhinovviridae</taxon>
        <taxon>Bradleyvirinae</taxon>
        <taxon>Pamexvirus</taxon>
        <taxon>Pamexvirus phiH2</taxon>
    </lineage>
</organism>
<name>A0A977XU91_9CAUD</name>
<dbReference type="RefSeq" id="YP_010739272.1">
    <property type="nucleotide sequence ID" value="NC_073037.1"/>
</dbReference>
<evidence type="ECO:0000313" key="2">
    <source>
        <dbReference type="Proteomes" id="UP001061831"/>
    </source>
</evidence>
<dbReference type="Proteomes" id="UP001061831">
    <property type="component" value="Segment"/>
</dbReference>
<dbReference type="EMBL" id="OP361299">
    <property type="protein sequence ID" value="UXX42070.1"/>
    <property type="molecule type" value="Genomic_DNA"/>
</dbReference>
<evidence type="ECO:0000313" key="1">
    <source>
        <dbReference type="EMBL" id="UXX42070.1"/>
    </source>
</evidence>
<protein>
    <recommendedName>
        <fullName evidence="3">Tail assembly chaperone</fullName>
    </recommendedName>
</protein>
<dbReference type="GeneID" id="79586658"/>
<dbReference type="KEGG" id="vg:79586658"/>
<sequence length="150" mass="16390">MTDNDNKAAGAVTGMDAFFTRSRANEGLELPLYLPNGQKSEHWVRILGVDSDSFRNAEAESRRDAFRIAQIEDLADRAKAIADSKRRLVASLVVAWSFDRPCNVDEVEAFFREAPQIMDAIDLAASKRALFFGAGSSSSRPTPSTSSSST</sequence>